<dbReference type="EMBL" id="JBEGDG010000007">
    <property type="protein sequence ID" value="MEQ6355183.1"/>
    <property type="molecule type" value="Genomic_DNA"/>
</dbReference>
<name>A0ABV1MRN9_9BACI</name>
<protein>
    <submittedName>
        <fullName evidence="2">Uncharacterized protein</fullName>
    </submittedName>
</protein>
<evidence type="ECO:0000313" key="3">
    <source>
        <dbReference type="Proteomes" id="UP001478862"/>
    </source>
</evidence>
<keyword evidence="3" id="KW-1185">Reference proteome</keyword>
<dbReference type="RefSeq" id="WP_349659812.1">
    <property type="nucleotide sequence ID" value="NZ_JBEGDG010000007.1"/>
</dbReference>
<keyword evidence="1" id="KW-1133">Transmembrane helix</keyword>
<keyword evidence="1" id="KW-0472">Membrane</keyword>
<sequence>MDDYLSLLTGLVGTLIGGFITWLTTRYTLNRQFKEERNRVILQERKSELIALNSVEKEITFNLVELFNIEKLMKATEVEYIDFKANNFTNILKKDKWDKHSDVIEMIKEIEFLGRLQGFYLNLSHEITKQATTLDRVNKLIDMGMKVDKEVERFIEGYKKER</sequence>
<keyword evidence="1" id="KW-0812">Transmembrane</keyword>
<accession>A0ABV1MRN9</accession>
<gene>
    <name evidence="2" type="ORF">ABNX05_11190</name>
</gene>
<proteinExistence type="predicted"/>
<evidence type="ECO:0000313" key="2">
    <source>
        <dbReference type="EMBL" id="MEQ6355183.1"/>
    </source>
</evidence>
<feature type="transmembrane region" description="Helical" evidence="1">
    <location>
        <begin position="6"/>
        <end position="29"/>
    </location>
</feature>
<comment type="caution">
    <text evidence="2">The sequence shown here is derived from an EMBL/GenBank/DDBJ whole genome shotgun (WGS) entry which is preliminary data.</text>
</comment>
<organism evidence="2 3">
    <name type="scientific">Lysinibacillus zambalensis</name>
    <dbReference type="NCBI Taxonomy" id="3160866"/>
    <lineage>
        <taxon>Bacteria</taxon>
        <taxon>Bacillati</taxon>
        <taxon>Bacillota</taxon>
        <taxon>Bacilli</taxon>
        <taxon>Bacillales</taxon>
        <taxon>Bacillaceae</taxon>
        <taxon>Lysinibacillus</taxon>
    </lineage>
</organism>
<evidence type="ECO:0000256" key="1">
    <source>
        <dbReference type="SAM" id="Phobius"/>
    </source>
</evidence>
<reference evidence="2 3" key="1">
    <citation type="submission" date="2024-06" db="EMBL/GenBank/DDBJ databases">
        <title>Lysinibacillus zambalefons sp. nov., a Novel Firmicute Isolated from the Poon Bato Zambales Hyperalkaline Spring.</title>
        <authorList>
            <person name="Aja J.A."/>
            <person name="Lazaro J.E.H."/>
            <person name="Llorin L.D."/>
            <person name="Lim K.R."/>
            <person name="Teodosio J."/>
            <person name="Dalisay D.S."/>
        </authorList>
    </citation>
    <scope>NUCLEOTIDE SEQUENCE [LARGE SCALE GENOMIC DNA]</scope>
    <source>
        <strain evidence="2 3">M3</strain>
    </source>
</reference>
<dbReference type="Proteomes" id="UP001478862">
    <property type="component" value="Unassembled WGS sequence"/>
</dbReference>